<dbReference type="SUPFAM" id="SSF52833">
    <property type="entry name" value="Thioredoxin-like"/>
    <property type="match status" value="1"/>
</dbReference>
<evidence type="ECO:0000259" key="2">
    <source>
        <dbReference type="Pfam" id="PF22041"/>
    </source>
</evidence>
<keyword evidence="4" id="KW-1185">Reference proteome</keyword>
<dbReference type="Pfam" id="PF22041">
    <property type="entry name" value="GST_C_7"/>
    <property type="match status" value="1"/>
</dbReference>
<dbReference type="EMBL" id="JBBXMP010000115">
    <property type="protein sequence ID" value="KAL0062078.1"/>
    <property type="molecule type" value="Genomic_DNA"/>
</dbReference>
<evidence type="ECO:0000313" key="4">
    <source>
        <dbReference type="Proteomes" id="UP001437256"/>
    </source>
</evidence>
<dbReference type="Gene3D" id="1.20.1050.10">
    <property type="match status" value="1"/>
</dbReference>
<gene>
    <name evidence="3" type="ORF">AAF712_011078</name>
</gene>
<feature type="domain" description="Glutathione S-transferase UstS-like C-terminal" evidence="2">
    <location>
        <begin position="111"/>
        <end position="248"/>
    </location>
</feature>
<feature type="domain" description="GST N-terminal" evidence="1">
    <location>
        <begin position="18"/>
        <end position="94"/>
    </location>
</feature>
<comment type="caution">
    <text evidence="3">The sequence shown here is derived from an EMBL/GenBank/DDBJ whole genome shotgun (WGS) entry which is preliminary data.</text>
</comment>
<dbReference type="InterPro" id="IPR036249">
    <property type="entry name" value="Thioredoxin-like_sf"/>
</dbReference>
<accession>A0ABR2ZL25</accession>
<organism evidence="3 4">
    <name type="scientific">Marasmius tenuissimus</name>
    <dbReference type="NCBI Taxonomy" id="585030"/>
    <lineage>
        <taxon>Eukaryota</taxon>
        <taxon>Fungi</taxon>
        <taxon>Dikarya</taxon>
        <taxon>Basidiomycota</taxon>
        <taxon>Agaricomycotina</taxon>
        <taxon>Agaricomycetes</taxon>
        <taxon>Agaricomycetidae</taxon>
        <taxon>Agaricales</taxon>
        <taxon>Marasmiineae</taxon>
        <taxon>Marasmiaceae</taxon>
        <taxon>Marasmius</taxon>
    </lineage>
</organism>
<evidence type="ECO:0000313" key="3">
    <source>
        <dbReference type="EMBL" id="KAL0062078.1"/>
    </source>
</evidence>
<evidence type="ECO:0000259" key="1">
    <source>
        <dbReference type="Pfam" id="PF13409"/>
    </source>
</evidence>
<dbReference type="Gene3D" id="3.40.30.10">
    <property type="entry name" value="Glutaredoxin"/>
    <property type="match status" value="1"/>
</dbReference>
<dbReference type="Pfam" id="PF13409">
    <property type="entry name" value="GST_N_2"/>
    <property type="match status" value="1"/>
</dbReference>
<proteinExistence type="predicted"/>
<dbReference type="InterPro" id="IPR004045">
    <property type="entry name" value="Glutathione_S-Trfase_N"/>
</dbReference>
<sequence length="252" mass="27937">MAQKPIIVYDIASQVGTWSPNVWKTRYALSYYGIPYELVALEMPAIAAKCKEIGAEPTGKWADGTDQYTCPFIHDPNTGKAVSDSLKIAIYLETTYLKDPSKTLFPPGSVTLQQAFGAAFMGRLGNAVRFVLNRTAEVLNDGSRDYFIKARVDYTGGVPLEDVKPKGDDIPKVWKAVEADFGAVDSWFASKDDKFATGSEKPIWVDVAVGGVFIWVRQIYGVDSGEWKAASSWQNGRWGRLVKELEKYEKSV</sequence>
<protein>
    <recommendedName>
        <fullName evidence="5">GST N-terminal domain-containing protein</fullName>
    </recommendedName>
</protein>
<dbReference type="InterPro" id="IPR054416">
    <property type="entry name" value="GST_UstS-like_C"/>
</dbReference>
<name>A0ABR2ZL25_9AGAR</name>
<reference evidence="3 4" key="1">
    <citation type="submission" date="2024-05" db="EMBL/GenBank/DDBJ databases">
        <title>A draft genome resource for the thread blight pathogen Marasmius tenuissimus strain MS-2.</title>
        <authorList>
            <person name="Yulfo-Soto G.E."/>
            <person name="Baruah I.K."/>
            <person name="Amoako-Attah I."/>
            <person name="Bukari Y."/>
            <person name="Meinhardt L.W."/>
            <person name="Bailey B.A."/>
            <person name="Cohen S.P."/>
        </authorList>
    </citation>
    <scope>NUCLEOTIDE SEQUENCE [LARGE SCALE GENOMIC DNA]</scope>
    <source>
        <strain evidence="3 4">MS-2</strain>
    </source>
</reference>
<dbReference type="Proteomes" id="UP001437256">
    <property type="component" value="Unassembled WGS sequence"/>
</dbReference>
<evidence type="ECO:0008006" key="5">
    <source>
        <dbReference type="Google" id="ProtNLM"/>
    </source>
</evidence>